<proteinExistence type="predicted"/>
<evidence type="ECO:0000313" key="2">
    <source>
        <dbReference type="EMBL" id="MCI94459.1"/>
    </source>
</evidence>
<feature type="non-terminal residue" evidence="2">
    <location>
        <position position="68"/>
    </location>
</feature>
<dbReference type="Proteomes" id="UP000265520">
    <property type="component" value="Unassembled WGS sequence"/>
</dbReference>
<feature type="region of interest" description="Disordered" evidence="1">
    <location>
        <begin position="1"/>
        <end position="27"/>
    </location>
</feature>
<protein>
    <submittedName>
        <fullName evidence="2">Calcium ion binding protein SUB1</fullName>
    </submittedName>
</protein>
<dbReference type="EMBL" id="LXQA011356620">
    <property type="protein sequence ID" value="MCI94459.1"/>
    <property type="molecule type" value="Genomic_DNA"/>
</dbReference>
<evidence type="ECO:0000256" key="1">
    <source>
        <dbReference type="SAM" id="MobiDB-lite"/>
    </source>
</evidence>
<reference evidence="2 3" key="1">
    <citation type="journal article" date="2018" name="Front. Plant Sci.">
        <title>Red Clover (Trifolium pratense) and Zigzag Clover (T. medium) - A Picture of Genomic Similarities and Differences.</title>
        <authorList>
            <person name="Dluhosova J."/>
            <person name="Istvanek J."/>
            <person name="Nedelnik J."/>
            <person name="Repkova J."/>
        </authorList>
    </citation>
    <scope>NUCLEOTIDE SEQUENCE [LARGE SCALE GENOMIC DNA]</scope>
    <source>
        <strain evidence="3">cv. 10/8</strain>
        <tissue evidence="2">Leaf</tissue>
    </source>
</reference>
<feature type="non-terminal residue" evidence="2">
    <location>
        <position position="1"/>
    </location>
</feature>
<accession>A0A392W3X0</accession>
<evidence type="ECO:0000313" key="3">
    <source>
        <dbReference type="Proteomes" id="UP000265520"/>
    </source>
</evidence>
<organism evidence="2 3">
    <name type="scientific">Trifolium medium</name>
    <dbReference type="NCBI Taxonomy" id="97028"/>
    <lineage>
        <taxon>Eukaryota</taxon>
        <taxon>Viridiplantae</taxon>
        <taxon>Streptophyta</taxon>
        <taxon>Embryophyta</taxon>
        <taxon>Tracheophyta</taxon>
        <taxon>Spermatophyta</taxon>
        <taxon>Magnoliopsida</taxon>
        <taxon>eudicotyledons</taxon>
        <taxon>Gunneridae</taxon>
        <taxon>Pentapetalae</taxon>
        <taxon>rosids</taxon>
        <taxon>fabids</taxon>
        <taxon>Fabales</taxon>
        <taxon>Fabaceae</taxon>
        <taxon>Papilionoideae</taxon>
        <taxon>50 kb inversion clade</taxon>
        <taxon>NPAAA clade</taxon>
        <taxon>Hologalegina</taxon>
        <taxon>IRL clade</taxon>
        <taxon>Trifolieae</taxon>
        <taxon>Trifolium</taxon>
    </lineage>
</organism>
<name>A0A392W3X0_9FABA</name>
<keyword evidence="3" id="KW-1185">Reference proteome</keyword>
<comment type="caution">
    <text evidence="2">The sequence shown here is derived from an EMBL/GenBank/DDBJ whole genome shotgun (WGS) entry which is preliminary data.</text>
</comment>
<sequence length="68" mass="6966">SVIKTGEDITPSPQDSPLPSSAADATPAVTEAVIEKSEEKIINSSVAPGPISSDCQELLGTLNCSDPR</sequence>
<dbReference type="AlphaFoldDB" id="A0A392W3X0"/>